<protein>
    <recommendedName>
        <fullName evidence="2">PX domain-containing protein</fullName>
    </recommendedName>
</protein>
<accession>A0A4D9D9K6</accession>
<evidence type="ECO:0000259" key="2">
    <source>
        <dbReference type="PROSITE" id="PS50195"/>
    </source>
</evidence>
<feature type="region of interest" description="Disordered" evidence="1">
    <location>
        <begin position="474"/>
        <end position="598"/>
    </location>
</feature>
<evidence type="ECO:0000256" key="1">
    <source>
        <dbReference type="SAM" id="MobiDB-lite"/>
    </source>
</evidence>
<dbReference type="OrthoDB" id="5227681at2759"/>
<dbReference type="Proteomes" id="UP000355283">
    <property type="component" value="Unassembled WGS sequence"/>
</dbReference>
<name>A0A4D9D9K6_9STRA</name>
<dbReference type="Pfam" id="PF00787">
    <property type="entry name" value="PX"/>
    <property type="match status" value="1"/>
</dbReference>
<dbReference type="PROSITE" id="PS50195">
    <property type="entry name" value="PX"/>
    <property type="match status" value="1"/>
</dbReference>
<dbReference type="PANTHER" id="PTHR10555">
    <property type="entry name" value="SORTING NEXIN"/>
    <property type="match status" value="1"/>
</dbReference>
<feature type="compositionally biased region" description="Basic and acidic residues" evidence="1">
    <location>
        <begin position="538"/>
        <end position="548"/>
    </location>
</feature>
<reference evidence="3 4" key="1">
    <citation type="submission" date="2019-01" db="EMBL/GenBank/DDBJ databases">
        <title>Nuclear Genome Assembly of the Microalgal Biofuel strain Nannochloropsis salina CCMP1776.</title>
        <authorList>
            <person name="Hovde B."/>
        </authorList>
    </citation>
    <scope>NUCLEOTIDE SEQUENCE [LARGE SCALE GENOMIC DNA]</scope>
    <source>
        <strain evidence="3 4">CCMP1776</strain>
    </source>
</reference>
<dbReference type="AlphaFoldDB" id="A0A4D9D9K6"/>
<dbReference type="GO" id="GO:0005829">
    <property type="term" value="C:cytosol"/>
    <property type="evidence" value="ECO:0007669"/>
    <property type="project" value="GOC"/>
</dbReference>
<dbReference type="GO" id="GO:0010008">
    <property type="term" value="C:endosome membrane"/>
    <property type="evidence" value="ECO:0007669"/>
    <property type="project" value="TreeGrafter"/>
</dbReference>
<organism evidence="3 4">
    <name type="scientific">Nannochloropsis salina CCMP1776</name>
    <dbReference type="NCBI Taxonomy" id="1027361"/>
    <lineage>
        <taxon>Eukaryota</taxon>
        <taxon>Sar</taxon>
        <taxon>Stramenopiles</taxon>
        <taxon>Ochrophyta</taxon>
        <taxon>Eustigmatophyceae</taxon>
        <taxon>Eustigmatales</taxon>
        <taxon>Monodopsidaceae</taxon>
        <taxon>Microchloropsis</taxon>
        <taxon>Microchloropsis salina</taxon>
    </lineage>
</organism>
<gene>
    <name evidence="3" type="ORF">NSK_001401</name>
</gene>
<comment type="caution">
    <text evidence="3">The sequence shown here is derived from an EMBL/GenBank/DDBJ whole genome shotgun (WGS) entry which is preliminary data.</text>
</comment>
<feature type="region of interest" description="Disordered" evidence="1">
    <location>
        <begin position="156"/>
        <end position="178"/>
    </location>
</feature>
<dbReference type="EMBL" id="SDOX01000006">
    <property type="protein sequence ID" value="TFJ87067.1"/>
    <property type="molecule type" value="Genomic_DNA"/>
</dbReference>
<evidence type="ECO:0000313" key="3">
    <source>
        <dbReference type="EMBL" id="TFJ87067.1"/>
    </source>
</evidence>
<dbReference type="PANTHER" id="PTHR10555:SF170">
    <property type="entry name" value="FI18122P1"/>
    <property type="match status" value="1"/>
</dbReference>
<dbReference type="Gene3D" id="3.30.1520.10">
    <property type="entry name" value="Phox-like domain"/>
    <property type="match status" value="1"/>
</dbReference>
<dbReference type="SMART" id="SM00312">
    <property type="entry name" value="PX"/>
    <property type="match status" value="1"/>
</dbReference>
<evidence type="ECO:0000313" key="4">
    <source>
        <dbReference type="Proteomes" id="UP000355283"/>
    </source>
</evidence>
<keyword evidence="4" id="KW-1185">Reference proteome</keyword>
<sequence length="598" mass="65211">MSHILRDYERHQRRIVVELPELRKISGGLLIARQVMTYAVCVQCGNSTQSPSKFPKYGVRHRYSDFEALSLRLQRRFGAEGMLIPPLPPKSIRNNKDMDFIKSRMNWLQYFMDGIAASPFLFNDLLTQKFLTRTTTGGNDSIVALFDEGLGETLPHASCPPLSSEKSPPAPPSISLTPTHNRGYVQWTEYLSSFVLPLEPEVVIEKVRGEIDTAESAVRATLEAYQALGEGIRQYAKGIQIFSQSMHVLAEGEGKIESLNAVDTSHKDTSEGDQGTRGSFQAEEPHVIPFAPFPRWTPIPALASQAANMFADTVPGYQGVPEQAAYLFLARLEYELVRLQALKGLVAGREALLASILKLQKKVHRLRHGSASPADREVYEGRLATEEVALYKFTKAFLCYTVPHTARERTQNLNRAVANLVALQTSAAAASLARTQSFWRAWAGDSEEVVEEANEVGGRLLLPLVPAFASPVLSMENKGQGGPSQPNRAQAAKKERPDAAPRGPGSFLQERAPSSSTSAAIALKGARGSEGTGLGAPKTEDPSDRMTDHAALARTAEAGGSDVTHALEGTRTPRTQAPWESDEEAAKQTEAETGTPVL</sequence>
<dbReference type="CDD" id="cd06093">
    <property type="entry name" value="PX_domain"/>
    <property type="match status" value="1"/>
</dbReference>
<dbReference type="InterPro" id="IPR036871">
    <property type="entry name" value="PX_dom_sf"/>
</dbReference>
<feature type="domain" description="PX" evidence="2">
    <location>
        <begin position="1"/>
        <end position="137"/>
    </location>
</feature>
<dbReference type="SUPFAM" id="SSF64268">
    <property type="entry name" value="PX domain"/>
    <property type="match status" value="1"/>
</dbReference>
<dbReference type="GO" id="GO:0035091">
    <property type="term" value="F:phosphatidylinositol binding"/>
    <property type="evidence" value="ECO:0007669"/>
    <property type="project" value="InterPro"/>
</dbReference>
<dbReference type="InterPro" id="IPR001683">
    <property type="entry name" value="PX_dom"/>
</dbReference>
<proteinExistence type="predicted"/>
<dbReference type="GO" id="GO:0034498">
    <property type="term" value="P:early endosome to Golgi transport"/>
    <property type="evidence" value="ECO:0007669"/>
    <property type="project" value="TreeGrafter"/>
</dbReference>